<dbReference type="EMBL" id="CAJOBI010065932">
    <property type="protein sequence ID" value="CAF4436119.1"/>
    <property type="molecule type" value="Genomic_DNA"/>
</dbReference>
<feature type="non-terminal residue" evidence="1">
    <location>
        <position position="88"/>
    </location>
</feature>
<organism evidence="1 2">
    <name type="scientific">Rotaria magnacalcarata</name>
    <dbReference type="NCBI Taxonomy" id="392030"/>
    <lineage>
        <taxon>Eukaryota</taxon>
        <taxon>Metazoa</taxon>
        <taxon>Spiralia</taxon>
        <taxon>Gnathifera</taxon>
        <taxon>Rotifera</taxon>
        <taxon>Eurotatoria</taxon>
        <taxon>Bdelloidea</taxon>
        <taxon>Philodinida</taxon>
        <taxon>Philodinidae</taxon>
        <taxon>Rotaria</taxon>
    </lineage>
</organism>
<dbReference type="AlphaFoldDB" id="A0A8S2WB57"/>
<evidence type="ECO:0000313" key="2">
    <source>
        <dbReference type="Proteomes" id="UP000676336"/>
    </source>
</evidence>
<sequence length="88" mass="10506">IECQSDLFQLLDQQQKPSSSSLLTDRRWRLQLFIGYYTFIHQHVDFLFDMDSFTEKFLRFILNALDFDTIIRSNLNLLNESSLSDHNT</sequence>
<reference evidence="1" key="1">
    <citation type="submission" date="2021-02" db="EMBL/GenBank/DDBJ databases">
        <authorList>
            <person name="Nowell W R."/>
        </authorList>
    </citation>
    <scope>NUCLEOTIDE SEQUENCE</scope>
</reference>
<gene>
    <name evidence="1" type="ORF">SMN809_LOCUS32054</name>
</gene>
<evidence type="ECO:0000313" key="1">
    <source>
        <dbReference type="EMBL" id="CAF4436119.1"/>
    </source>
</evidence>
<comment type="caution">
    <text evidence="1">The sequence shown here is derived from an EMBL/GenBank/DDBJ whole genome shotgun (WGS) entry which is preliminary data.</text>
</comment>
<feature type="non-terminal residue" evidence="1">
    <location>
        <position position="1"/>
    </location>
</feature>
<name>A0A8S2WB57_9BILA</name>
<proteinExistence type="predicted"/>
<dbReference type="Proteomes" id="UP000676336">
    <property type="component" value="Unassembled WGS sequence"/>
</dbReference>
<accession>A0A8S2WB57</accession>
<protein>
    <submittedName>
        <fullName evidence="1">Uncharacterized protein</fullName>
    </submittedName>
</protein>